<evidence type="ECO:0000313" key="2">
    <source>
        <dbReference type="EMBL" id="RDG30749.1"/>
    </source>
</evidence>
<organism evidence="2 3">
    <name type="scientific">Streptomyces corynorhini</name>
    <dbReference type="NCBI Taxonomy" id="2282652"/>
    <lineage>
        <taxon>Bacteria</taxon>
        <taxon>Bacillati</taxon>
        <taxon>Actinomycetota</taxon>
        <taxon>Actinomycetes</taxon>
        <taxon>Kitasatosporales</taxon>
        <taxon>Streptomycetaceae</taxon>
        <taxon>Streptomyces</taxon>
    </lineage>
</organism>
<accession>A0A370ARJ5</accession>
<feature type="non-terminal residue" evidence="2">
    <location>
        <position position="67"/>
    </location>
</feature>
<comment type="caution">
    <text evidence="2">The sequence shown here is derived from an EMBL/GenBank/DDBJ whole genome shotgun (WGS) entry which is preliminary data.</text>
</comment>
<feature type="region of interest" description="Disordered" evidence="1">
    <location>
        <begin position="1"/>
        <end position="24"/>
    </location>
</feature>
<dbReference type="EMBL" id="QQNA01000426">
    <property type="protein sequence ID" value="RDG30749.1"/>
    <property type="molecule type" value="Genomic_DNA"/>
</dbReference>
<protein>
    <submittedName>
        <fullName evidence="2">MFS transporter</fullName>
    </submittedName>
</protein>
<keyword evidence="3" id="KW-1185">Reference proteome</keyword>
<dbReference type="Proteomes" id="UP000253741">
    <property type="component" value="Unassembled WGS sequence"/>
</dbReference>
<evidence type="ECO:0000313" key="3">
    <source>
        <dbReference type="Proteomes" id="UP000253741"/>
    </source>
</evidence>
<proteinExistence type="predicted"/>
<reference evidence="2 3" key="1">
    <citation type="submission" date="2018-07" db="EMBL/GenBank/DDBJ databases">
        <title>Streptomyces species from bats.</title>
        <authorList>
            <person name="Dunlap C."/>
        </authorList>
    </citation>
    <scope>NUCLEOTIDE SEQUENCE [LARGE SCALE GENOMIC DNA]</scope>
    <source>
        <strain evidence="2 3">AC230</strain>
    </source>
</reference>
<dbReference type="AlphaFoldDB" id="A0A370ARJ5"/>
<gene>
    <name evidence="2" type="ORF">DVH02_33915</name>
</gene>
<name>A0A370ARJ5_9ACTN</name>
<evidence type="ECO:0000256" key="1">
    <source>
        <dbReference type="SAM" id="MobiDB-lite"/>
    </source>
</evidence>
<sequence length="67" mass="7033">MSTESPEAGSAPATAPGSHRLSGKQRKAIIAGTIGNTVEWVDWALYSIFVKIIADEFFPKGDGAVAL</sequence>